<dbReference type="Proteomes" id="UP000053732">
    <property type="component" value="Unassembled WGS sequence"/>
</dbReference>
<organism evidence="1 2">
    <name type="scientific">Penicillium camemberti (strain FM 013)</name>
    <dbReference type="NCBI Taxonomy" id="1429867"/>
    <lineage>
        <taxon>Eukaryota</taxon>
        <taxon>Fungi</taxon>
        <taxon>Dikarya</taxon>
        <taxon>Ascomycota</taxon>
        <taxon>Pezizomycotina</taxon>
        <taxon>Eurotiomycetes</taxon>
        <taxon>Eurotiomycetidae</taxon>
        <taxon>Eurotiales</taxon>
        <taxon>Aspergillaceae</taxon>
        <taxon>Penicillium</taxon>
    </lineage>
</organism>
<sequence>MTTPYIDLRVNTSHSEINTSANSCIQLGPRSTLTRPHGYLVDVSSYSSSFVTGILFFQNGICIQFDLMYLRV</sequence>
<keyword evidence="2" id="KW-1185">Reference proteome</keyword>
<accession>A0A0G4P3Z6</accession>
<dbReference type="EMBL" id="HG793138">
    <property type="protein sequence ID" value="CRL21066.1"/>
    <property type="molecule type" value="Genomic_DNA"/>
</dbReference>
<proteinExistence type="predicted"/>
<evidence type="ECO:0000313" key="1">
    <source>
        <dbReference type="EMBL" id="CRL21066.1"/>
    </source>
</evidence>
<reference evidence="1 2" key="1">
    <citation type="journal article" date="2014" name="Nat. Commun.">
        <title>Multiple recent horizontal transfers of a large genomic region in cheese making fungi.</title>
        <authorList>
            <person name="Cheeseman K."/>
            <person name="Ropars J."/>
            <person name="Renault P."/>
            <person name="Dupont J."/>
            <person name="Gouzy J."/>
            <person name="Branca A."/>
            <person name="Abraham A.L."/>
            <person name="Ceppi M."/>
            <person name="Conseiller E."/>
            <person name="Debuchy R."/>
            <person name="Malagnac F."/>
            <person name="Goarin A."/>
            <person name="Silar P."/>
            <person name="Lacoste S."/>
            <person name="Sallet E."/>
            <person name="Bensimon A."/>
            <person name="Giraud T."/>
            <person name="Brygoo Y."/>
        </authorList>
    </citation>
    <scope>NUCLEOTIDE SEQUENCE [LARGE SCALE GENOMIC DNA]</scope>
    <source>
        <strain evidence="2">FM 013</strain>
    </source>
</reference>
<dbReference type="AlphaFoldDB" id="A0A0G4P3Z6"/>
<name>A0A0G4P3Z6_PENC3</name>
<evidence type="ECO:0000313" key="2">
    <source>
        <dbReference type="Proteomes" id="UP000053732"/>
    </source>
</evidence>
<gene>
    <name evidence="1" type="ORF">PCAMFM013_S005g000230</name>
</gene>
<protein>
    <submittedName>
        <fullName evidence="1">Str. FM013</fullName>
    </submittedName>
</protein>